<evidence type="ECO:0000313" key="2">
    <source>
        <dbReference type="Proteomes" id="UP000013085"/>
    </source>
</evidence>
<proteinExistence type="predicted"/>
<accession>A0A0E2HDP3</accession>
<organism evidence="1 2">
    <name type="scientific">[Clostridium] clostridioforme 90A8</name>
    <dbReference type="NCBI Taxonomy" id="999408"/>
    <lineage>
        <taxon>Bacteria</taxon>
        <taxon>Bacillati</taxon>
        <taxon>Bacillota</taxon>
        <taxon>Clostridia</taxon>
        <taxon>Lachnospirales</taxon>
        <taxon>Lachnospiraceae</taxon>
        <taxon>Enterocloster</taxon>
    </lineage>
</organism>
<dbReference type="HOGENOM" id="CLU_709382_0_0_9"/>
<dbReference type="Proteomes" id="UP000013085">
    <property type="component" value="Unassembled WGS sequence"/>
</dbReference>
<comment type="caution">
    <text evidence="1">The sequence shown here is derived from an EMBL/GenBank/DDBJ whole genome shotgun (WGS) entry which is preliminary data.</text>
</comment>
<dbReference type="RefSeq" id="WP_002595355.1">
    <property type="nucleotide sequence ID" value="NZ_KB851009.1"/>
</dbReference>
<name>A0A0E2HDP3_9FIRM</name>
<protein>
    <submittedName>
        <fullName evidence="1">Uncharacterized protein</fullName>
    </submittedName>
</protein>
<dbReference type="AlphaFoldDB" id="A0A0E2HDP3"/>
<dbReference type="EMBL" id="AGYR01000012">
    <property type="protein sequence ID" value="ENZ17908.1"/>
    <property type="molecule type" value="Genomic_DNA"/>
</dbReference>
<evidence type="ECO:0000313" key="1">
    <source>
        <dbReference type="EMBL" id="ENZ17908.1"/>
    </source>
</evidence>
<sequence length="396" mass="46028">MPSKPIQYQGKLYPSKTELCQEFGIDYNLFVQREMRGWSIEDAIKTGVGELWANRTPVEFRGVLYPSVKSVADEYGLSYSRLSHFYYRNNDIDQAVQRCVESQGVSIELWGRSYYGVSDVAMKFGLKYAALVWRMRDGTGLEQAVKTMLEEEPVIFRGKQYENFVDLCAEYHIQPGNVYERLRYGLTLEDALTRGIKNTGNRRTIYYEGKEYPSHRDLCRAYGLSELCVREQTRRNPLQFLDAFQLLVDLKEQAGIPREEYLNYIPGCRVRGKNYKTAARFAAEFGITASTLYTYKSRHDCSTVFEAFEQMQEEVRCAYLKEGKPEFYSDLLKKYDDYQIKKMNLEKVAVPRYPTIQGFDFHTDCYDTLAIYEGLLNQRIMEITGGTQTPQMEGLK</sequence>
<gene>
    <name evidence="1" type="ORF">HMPREF1090_01458</name>
</gene>
<dbReference type="PATRIC" id="fig|999408.3.peg.1572"/>
<reference evidence="1 2" key="1">
    <citation type="submission" date="2013-01" db="EMBL/GenBank/DDBJ databases">
        <title>The Genome Sequence of Clostridium clostridioforme 90A8.</title>
        <authorList>
            <consortium name="The Broad Institute Genome Sequencing Platform"/>
            <person name="Earl A."/>
            <person name="Ward D."/>
            <person name="Feldgarden M."/>
            <person name="Gevers D."/>
            <person name="Courvalin P."/>
            <person name="Lambert T."/>
            <person name="Walker B."/>
            <person name="Young S.K."/>
            <person name="Zeng Q."/>
            <person name="Gargeya S."/>
            <person name="Fitzgerald M."/>
            <person name="Haas B."/>
            <person name="Abouelleil A."/>
            <person name="Alvarado L."/>
            <person name="Arachchi H.M."/>
            <person name="Berlin A.M."/>
            <person name="Chapman S.B."/>
            <person name="Dewar J."/>
            <person name="Goldberg J."/>
            <person name="Griggs A."/>
            <person name="Gujja S."/>
            <person name="Hansen M."/>
            <person name="Howarth C."/>
            <person name="Imamovic A."/>
            <person name="Larimer J."/>
            <person name="McCowan C."/>
            <person name="Murphy C."/>
            <person name="Neiman D."/>
            <person name="Pearson M."/>
            <person name="Priest M."/>
            <person name="Roberts A."/>
            <person name="Saif S."/>
            <person name="Shea T."/>
            <person name="Sisk P."/>
            <person name="Sykes S."/>
            <person name="Wortman J."/>
            <person name="Nusbaum C."/>
            <person name="Birren B."/>
        </authorList>
    </citation>
    <scope>NUCLEOTIDE SEQUENCE [LARGE SCALE GENOMIC DNA]</scope>
    <source>
        <strain evidence="1 2">90A8</strain>
    </source>
</reference>